<protein>
    <submittedName>
        <fullName evidence="2">FAD-dependent oxidoreductase</fullName>
    </submittedName>
</protein>
<dbReference type="EMBL" id="CP045871">
    <property type="protein sequence ID" value="QGG80317.1"/>
    <property type="molecule type" value="Genomic_DNA"/>
</dbReference>
<evidence type="ECO:0000313" key="2">
    <source>
        <dbReference type="EMBL" id="QGG80317.1"/>
    </source>
</evidence>
<reference evidence="2 3" key="1">
    <citation type="submission" date="2019-11" db="EMBL/GenBank/DDBJ databases">
        <authorList>
            <person name="Khan S.A."/>
            <person name="Jeon C.O."/>
            <person name="Chun B.H."/>
        </authorList>
    </citation>
    <scope>NUCLEOTIDE SEQUENCE [LARGE SCALE GENOMIC DNA]</scope>
    <source>
        <strain evidence="2 3">IMCC 1097</strain>
    </source>
</reference>
<proteinExistence type="predicted"/>
<evidence type="ECO:0000259" key="1">
    <source>
        <dbReference type="Pfam" id="PF01593"/>
    </source>
</evidence>
<dbReference type="GO" id="GO:0016491">
    <property type="term" value="F:oxidoreductase activity"/>
    <property type="evidence" value="ECO:0007669"/>
    <property type="project" value="InterPro"/>
</dbReference>
<dbReference type="InterPro" id="IPR050464">
    <property type="entry name" value="Zeta_carotene_desat/Oxidored"/>
</dbReference>
<dbReference type="PANTHER" id="PTHR42923">
    <property type="entry name" value="PROTOPORPHYRINOGEN OXIDASE"/>
    <property type="match status" value="1"/>
</dbReference>
<feature type="domain" description="Amine oxidase" evidence="1">
    <location>
        <begin position="11"/>
        <end position="414"/>
    </location>
</feature>
<dbReference type="Proteomes" id="UP000388235">
    <property type="component" value="Chromosome"/>
</dbReference>
<evidence type="ECO:0000313" key="3">
    <source>
        <dbReference type="Proteomes" id="UP000388235"/>
    </source>
</evidence>
<dbReference type="PANTHER" id="PTHR42923:SF17">
    <property type="entry name" value="AMINE OXIDASE DOMAIN-CONTAINING PROTEIN"/>
    <property type="match status" value="1"/>
</dbReference>
<sequence>MARLAIIGAGITGLGAARELHDRGHDVQVFEADSRIGGHTHTVKVTLDGRERAIDTGFIVYNERTYPNFIALLDRLGIQRQATTMGFSVTDEGGDFEYAGTNLATLAPSWKLKFSLSHWRMIRDIVRFNRRVKADLKADQIEPALTLGDYLARHRFSEAFVQRYLLPMGAAIWSTPESNMREFEALFFARFFYNHGLLEIQDRPQWFTLIGGSQAYLEPLTAPFADNIRCAAAVARVTTSGECVGVELANGESFEFDGVVMACHSNQTARLLSDPTPAQAALLNAVPYLGNEVVMHTDASLMPAHRSCWAAWNYMLQSKHPEQPLLTYYMNELMCLDDPVDFFVTVNPECRIDPAKVLSTHHYAHPQFSPESPAAQAQLAATNAGQRVVLAGAWARNGFHEDGYTTGLEAAAALDASVRG</sequence>
<dbReference type="AlphaFoldDB" id="A0A5Q2QE92"/>
<accession>A0A5Q2QE92</accession>
<dbReference type="InterPro" id="IPR036188">
    <property type="entry name" value="FAD/NAD-bd_sf"/>
</dbReference>
<dbReference type="Gene3D" id="3.50.50.60">
    <property type="entry name" value="FAD/NAD(P)-binding domain"/>
    <property type="match status" value="1"/>
</dbReference>
<dbReference type="InterPro" id="IPR002937">
    <property type="entry name" value="Amino_oxidase"/>
</dbReference>
<dbReference type="Pfam" id="PF01593">
    <property type="entry name" value="Amino_oxidase"/>
    <property type="match status" value="1"/>
</dbReference>
<dbReference type="SUPFAM" id="SSF51905">
    <property type="entry name" value="FAD/NAD(P)-binding domain"/>
    <property type="match status" value="1"/>
</dbReference>
<name>A0A5Q2QE92_9GAMM</name>
<dbReference type="RefSeq" id="WP_153713821.1">
    <property type="nucleotide sequence ID" value="NZ_CP045871.1"/>
</dbReference>
<keyword evidence="3" id="KW-1185">Reference proteome</keyword>
<dbReference type="OrthoDB" id="20837at2"/>
<gene>
    <name evidence="2" type="ORF">GH975_06915</name>
</gene>
<dbReference type="KEGG" id="llp:GH975_06915"/>
<organism evidence="2 3">
    <name type="scientific">Litorivicinus lipolyticus</name>
    <dbReference type="NCBI Taxonomy" id="418701"/>
    <lineage>
        <taxon>Bacteria</taxon>
        <taxon>Pseudomonadati</taxon>
        <taxon>Pseudomonadota</taxon>
        <taxon>Gammaproteobacteria</taxon>
        <taxon>Oceanospirillales</taxon>
        <taxon>Litorivicinaceae</taxon>
        <taxon>Litorivicinus</taxon>
    </lineage>
</organism>